<evidence type="ECO:0000256" key="2">
    <source>
        <dbReference type="ARBA" id="ARBA00022737"/>
    </source>
</evidence>
<dbReference type="Pfam" id="PF00630">
    <property type="entry name" value="Filamin"/>
    <property type="match status" value="2"/>
</dbReference>
<dbReference type="Proteomes" id="UP001163046">
    <property type="component" value="Unassembled WGS sequence"/>
</dbReference>
<organism evidence="4 5">
    <name type="scientific">Desmophyllum pertusum</name>
    <dbReference type="NCBI Taxonomy" id="174260"/>
    <lineage>
        <taxon>Eukaryota</taxon>
        <taxon>Metazoa</taxon>
        <taxon>Cnidaria</taxon>
        <taxon>Anthozoa</taxon>
        <taxon>Hexacorallia</taxon>
        <taxon>Scleractinia</taxon>
        <taxon>Caryophylliina</taxon>
        <taxon>Caryophylliidae</taxon>
        <taxon>Desmophyllum</taxon>
    </lineage>
</organism>
<comment type="similarity">
    <text evidence="1">Belongs to the filamin family.</text>
</comment>
<dbReference type="FunFam" id="2.60.40.10:FF:000096">
    <property type="entry name" value="filamin-C isoform X2"/>
    <property type="match status" value="1"/>
</dbReference>
<proteinExistence type="inferred from homology"/>
<dbReference type="GO" id="GO:0051015">
    <property type="term" value="F:actin filament binding"/>
    <property type="evidence" value="ECO:0007669"/>
    <property type="project" value="InterPro"/>
</dbReference>
<evidence type="ECO:0000313" key="5">
    <source>
        <dbReference type="Proteomes" id="UP001163046"/>
    </source>
</evidence>
<protein>
    <submittedName>
        <fullName evidence="4">Uncharacterized protein</fullName>
    </submittedName>
</protein>
<dbReference type="PANTHER" id="PTHR38537">
    <property type="entry name" value="JITTERBUG, ISOFORM N"/>
    <property type="match status" value="1"/>
</dbReference>
<accession>A0A9X0CYB2</accession>
<dbReference type="InterPro" id="IPR014756">
    <property type="entry name" value="Ig_E-set"/>
</dbReference>
<dbReference type="OrthoDB" id="5334309at2759"/>
<name>A0A9X0CYB2_9CNID</name>
<feature type="repeat" description="Filamin" evidence="3">
    <location>
        <begin position="51"/>
        <end position="145"/>
    </location>
</feature>
<dbReference type="SMART" id="SM00557">
    <property type="entry name" value="IG_FLMN"/>
    <property type="match status" value="1"/>
</dbReference>
<evidence type="ECO:0000256" key="1">
    <source>
        <dbReference type="ARBA" id="ARBA00009238"/>
    </source>
</evidence>
<evidence type="ECO:0000256" key="3">
    <source>
        <dbReference type="PROSITE-ProRule" id="PRU00087"/>
    </source>
</evidence>
<dbReference type="SUPFAM" id="SSF81296">
    <property type="entry name" value="E set domains"/>
    <property type="match status" value="2"/>
</dbReference>
<dbReference type="InterPro" id="IPR013783">
    <property type="entry name" value="Ig-like_fold"/>
</dbReference>
<dbReference type="InterPro" id="IPR044801">
    <property type="entry name" value="Filamin"/>
</dbReference>
<dbReference type="EMBL" id="MU826371">
    <property type="protein sequence ID" value="KAJ7377924.1"/>
    <property type="molecule type" value="Genomic_DNA"/>
</dbReference>
<dbReference type="PANTHER" id="PTHR38537:SF8">
    <property type="entry name" value="FILAMIN-A"/>
    <property type="match status" value="1"/>
</dbReference>
<evidence type="ECO:0000313" key="4">
    <source>
        <dbReference type="EMBL" id="KAJ7377924.1"/>
    </source>
</evidence>
<reference evidence="4" key="1">
    <citation type="submission" date="2023-01" db="EMBL/GenBank/DDBJ databases">
        <title>Genome assembly of the deep-sea coral Lophelia pertusa.</title>
        <authorList>
            <person name="Herrera S."/>
            <person name="Cordes E."/>
        </authorList>
    </citation>
    <scope>NUCLEOTIDE SEQUENCE</scope>
    <source>
        <strain evidence="4">USNM1676648</strain>
        <tissue evidence="4">Polyp</tissue>
    </source>
</reference>
<dbReference type="GO" id="GO:0030036">
    <property type="term" value="P:actin cytoskeleton organization"/>
    <property type="evidence" value="ECO:0007669"/>
    <property type="project" value="InterPro"/>
</dbReference>
<gene>
    <name evidence="4" type="ORF">OS493_025819</name>
</gene>
<keyword evidence="5" id="KW-1185">Reference proteome</keyword>
<keyword evidence="2" id="KW-0677">Repeat</keyword>
<comment type="caution">
    <text evidence="4">The sequence shown here is derived from an EMBL/GenBank/DDBJ whole genome shotgun (WGS) entry which is preliminary data.</text>
</comment>
<dbReference type="PROSITE" id="PS50194">
    <property type="entry name" value="FILAMIN_REPEAT"/>
    <property type="match status" value="2"/>
</dbReference>
<sequence length="145" mass="15397">MNCSENPDGTYQVTYNPVIAGEYTIRIKFAGQDIPGSPYNVTIYPSDGRYVSDGDASKCTSRGTGLHSAVLGQPNSFTVNASNAGRGSLMVGVEGPAIPAKEITVKHTGSNVYAVNYALEESGSYVLKVLWADRHIPGSPFHVTV</sequence>
<dbReference type="InterPro" id="IPR017868">
    <property type="entry name" value="Filamin/ABP280_repeat-like"/>
</dbReference>
<dbReference type="AlphaFoldDB" id="A0A9X0CYB2"/>
<dbReference type="InterPro" id="IPR001298">
    <property type="entry name" value="Filamin/ABP280_rpt"/>
</dbReference>
<dbReference type="Gene3D" id="2.60.40.10">
    <property type="entry name" value="Immunoglobulins"/>
    <property type="match status" value="2"/>
</dbReference>
<feature type="repeat" description="Filamin" evidence="3">
    <location>
        <begin position="1"/>
        <end position="43"/>
    </location>
</feature>